<evidence type="ECO:0000313" key="16">
    <source>
        <dbReference type="EMBL" id="OAH26623.1"/>
    </source>
</evidence>
<keyword evidence="11" id="KW-0482">Metalloprotease</keyword>
<evidence type="ECO:0000256" key="12">
    <source>
        <dbReference type="ARBA" id="ARBA00029811"/>
    </source>
</evidence>
<dbReference type="SUPFAM" id="SSF55486">
    <property type="entry name" value="Metalloproteases ('zincins'), catalytic domain"/>
    <property type="match status" value="1"/>
</dbReference>
<dbReference type="CDD" id="cd09603">
    <property type="entry name" value="M1_APN_like"/>
    <property type="match status" value="1"/>
</dbReference>
<feature type="domain" description="Peptidase M1 membrane alanine aminopeptidase" evidence="14">
    <location>
        <begin position="238"/>
        <end position="439"/>
    </location>
</feature>
<dbReference type="InterPro" id="IPR050344">
    <property type="entry name" value="Peptidase_M1_aminopeptidases"/>
</dbReference>
<evidence type="ECO:0000256" key="3">
    <source>
        <dbReference type="ARBA" id="ARBA00010136"/>
    </source>
</evidence>
<evidence type="ECO:0000256" key="6">
    <source>
        <dbReference type="ARBA" id="ARBA00022438"/>
    </source>
</evidence>
<dbReference type="InterPro" id="IPR045357">
    <property type="entry name" value="Aminopeptidase_N-like_N"/>
</dbReference>
<dbReference type="GO" id="GO:0042277">
    <property type="term" value="F:peptide binding"/>
    <property type="evidence" value="ECO:0007669"/>
    <property type="project" value="TreeGrafter"/>
</dbReference>
<gene>
    <name evidence="16" type="ORF">AYJ05_04060</name>
</gene>
<accession>A0A177ICU6</accession>
<dbReference type="GO" id="GO:0006508">
    <property type="term" value="P:proteolysis"/>
    <property type="evidence" value="ECO:0007669"/>
    <property type="project" value="UniProtKB-KW"/>
</dbReference>
<comment type="catalytic activity">
    <reaction evidence="1">
        <text>Release of an N-terminal amino acid, Xaa-|-Yaa- from a peptide, amide or arylamide. Xaa is preferably Ala, but may be most amino acids including Pro (slow action). When a terminal hydrophobic residue is followed by a prolyl residue, the two may be released as an intact Xaa-Pro dipeptide.</text>
        <dbReference type="EC" id="3.4.11.2"/>
    </reaction>
</comment>
<evidence type="ECO:0000259" key="14">
    <source>
        <dbReference type="Pfam" id="PF01433"/>
    </source>
</evidence>
<dbReference type="EMBL" id="LSTQ01000023">
    <property type="protein sequence ID" value="OAH26623.1"/>
    <property type="molecule type" value="Genomic_DNA"/>
</dbReference>
<evidence type="ECO:0000256" key="1">
    <source>
        <dbReference type="ARBA" id="ARBA00000098"/>
    </source>
</evidence>
<dbReference type="GO" id="GO:0005615">
    <property type="term" value="C:extracellular space"/>
    <property type="evidence" value="ECO:0007669"/>
    <property type="project" value="TreeGrafter"/>
</dbReference>
<dbReference type="Proteomes" id="UP000076947">
    <property type="component" value="Unassembled WGS sequence"/>
</dbReference>
<evidence type="ECO:0000256" key="10">
    <source>
        <dbReference type="ARBA" id="ARBA00022833"/>
    </source>
</evidence>
<keyword evidence="17" id="KW-1185">Reference proteome</keyword>
<keyword evidence="9" id="KW-0378">Hydrolase</keyword>
<dbReference type="InterPro" id="IPR027268">
    <property type="entry name" value="Peptidase_M4/M1_CTD_sf"/>
</dbReference>
<dbReference type="GO" id="GO:0016285">
    <property type="term" value="F:alanyl aminopeptidase activity"/>
    <property type="evidence" value="ECO:0007669"/>
    <property type="project" value="UniProtKB-EC"/>
</dbReference>
<comment type="caution">
    <text evidence="16">The sequence shown here is derived from an EMBL/GenBank/DDBJ whole genome shotgun (WGS) entry which is preliminary data.</text>
</comment>
<keyword evidence="8" id="KW-0479">Metal-binding</keyword>
<dbReference type="GO" id="GO:0070006">
    <property type="term" value="F:metalloaminopeptidase activity"/>
    <property type="evidence" value="ECO:0007669"/>
    <property type="project" value="TreeGrafter"/>
</dbReference>
<evidence type="ECO:0000256" key="5">
    <source>
        <dbReference type="ARBA" id="ARBA00015611"/>
    </source>
</evidence>
<dbReference type="GO" id="GO:0043171">
    <property type="term" value="P:peptide catabolic process"/>
    <property type="evidence" value="ECO:0007669"/>
    <property type="project" value="TreeGrafter"/>
</dbReference>
<dbReference type="OrthoDB" id="100605at2"/>
<protein>
    <recommendedName>
        <fullName evidence="5">Aminopeptidase N</fullName>
        <ecNumber evidence="4">3.4.11.2</ecNumber>
    </recommendedName>
    <alternativeName>
        <fullName evidence="12">Alanine aminopeptidase</fullName>
    </alternativeName>
    <alternativeName>
        <fullName evidence="13">Lysyl aminopeptidase</fullName>
    </alternativeName>
</protein>
<dbReference type="GO" id="GO:0016020">
    <property type="term" value="C:membrane"/>
    <property type="evidence" value="ECO:0007669"/>
    <property type="project" value="TreeGrafter"/>
</dbReference>
<comment type="similarity">
    <text evidence="3">Belongs to the peptidase M1 family.</text>
</comment>
<comment type="cofactor">
    <cofactor evidence="2">
        <name>Zn(2+)</name>
        <dbReference type="ChEBI" id="CHEBI:29105"/>
    </cofactor>
</comment>
<dbReference type="Pfam" id="PF17900">
    <property type="entry name" value="Peptidase_M1_N"/>
    <property type="match status" value="1"/>
</dbReference>
<dbReference type="Gene3D" id="2.60.40.1730">
    <property type="entry name" value="tricorn interacting facor f3 domain"/>
    <property type="match status" value="1"/>
</dbReference>
<dbReference type="PANTHER" id="PTHR11533:SF174">
    <property type="entry name" value="PUROMYCIN-SENSITIVE AMINOPEPTIDASE-RELATED"/>
    <property type="match status" value="1"/>
</dbReference>
<dbReference type="Gene3D" id="1.10.390.10">
    <property type="entry name" value="Neutral Protease Domain 2"/>
    <property type="match status" value="1"/>
</dbReference>
<dbReference type="SUPFAM" id="SSF63737">
    <property type="entry name" value="Leukotriene A4 hydrolase N-terminal domain"/>
    <property type="match status" value="1"/>
</dbReference>
<dbReference type="RefSeq" id="WP_066840097.1">
    <property type="nucleotide sequence ID" value="NZ_LSTQ01000023.1"/>
</dbReference>
<evidence type="ECO:0000256" key="2">
    <source>
        <dbReference type="ARBA" id="ARBA00001947"/>
    </source>
</evidence>
<dbReference type="EC" id="3.4.11.2" evidence="4"/>
<dbReference type="Pfam" id="PF01433">
    <property type="entry name" value="Peptidase_M1"/>
    <property type="match status" value="1"/>
</dbReference>
<dbReference type="GO" id="GO:0008270">
    <property type="term" value="F:zinc ion binding"/>
    <property type="evidence" value="ECO:0007669"/>
    <property type="project" value="InterPro"/>
</dbReference>
<evidence type="ECO:0000259" key="15">
    <source>
        <dbReference type="Pfam" id="PF17900"/>
    </source>
</evidence>
<dbReference type="GO" id="GO:0005737">
    <property type="term" value="C:cytoplasm"/>
    <property type="evidence" value="ECO:0007669"/>
    <property type="project" value="TreeGrafter"/>
</dbReference>
<evidence type="ECO:0000256" key="13">
    <source>
        <dbReference type="ARBA" id="ARBA00031533"/>
    </source>
</evidence>
<keyword evidence="10" id="KW-0862">Zinc</keyword>
<proteinExistence type="inferred from homology"/>
<evidence type="ECO:0000256" key="9">
    <source>
        <dbReference type="ARBA" id="ARBA00022801"/>
    </source>
</evidence>
<dbReference type="InterPro" id="IPR042097">
    <property type="entry name" value="Aminopeptidase_N-like_N_sf"/>
</dbReference>
<keyword evidence="6 16" id="KW-0031">Aminopeptidase</keyword>
<dbReference type="InterPro" id="IPR014782">
    <property type="entry name" value="Peptidase_M1_dom"/>
</dbReference>
<evidence type="ECO:0000313" key="17">
    <source>
        <dbReference type="Proteomes" id="UP000076947"/>
    </source>
</evidence>
<evidence type="ECO:0000256" key="4">
    <source>
        <dbReference type="ARBA" id="ARBA00012564"/>
    </source>
</evidence>
<dbReference type="InterPro" id="IPR001930">
    <property type="entry name" value="Peptidase_M1"/>
</dbReference>
<feature type="domain" description="Aminopeptidase N-like N-terminal" evidence="15">
    <location>
        <begin position="32"/>
        <end position="205"/>
    </location>
</feature>
<organism evidence="16 17">
    <name type="scientific">Corynebacterium stationis</name>
    <dbReference type="NCBI Taxonomy" id="1705"/>
    <lineage>
        <taxon>Bacteria</taxon>
        <taxon>Bacillati</taxon>
        <taxon>Actinomycetota</taxon>
        <taxon>Actinomycetes</taxon>
        <taxon>Mycobacteriales</taxon>
        <taxon>Corynebacteriaceae</taxon>
        <taxon>Corynebacterium</taxon>
    </lineage>
</organism>
<keyword evidence="7" id="KW-0645">Protease</keyword>
<dbReference type="PANTHER" id="PTHR11533">
    <property type="entry name" value="PROTEASE M1 ZINC METALLOPROTEASE"/>
    <property type="match status" value="1"/>
</dbReference>
<evidence type="ECO:0000256" key="11">
    <source>
        <dbReference type="ARBA" id="ARBA00023049"/>
    </source>
</evidence>
<sequence length="450" mass="50923">MKSLLSTALWRLSGEFTDPYTGVDYNVGFSVDHYDLELVYRVEPNLLSGVAHLHISVTEDLDKLTLDLGGAMAVRRISANQHIKITRFRQSGGKIRITFDEVIEAGTEFALTVRYGGNPRPIRTTWGEIGWEETESGALVASQPNGAPSWFPCDDTPSEKATYDIRVTADDPFTVISNGTLVSKKRRNSATEWHYKVKSPMATYLATMQIGEFTQFKLGRNTTAWAPGHLRARVLEEFKQQQEMLDFYESLFGEYPFPDYQVVITEDELEIPLEAQGLSIFGSNHIAGNHRFERLIAHELAHQWFGNSVGISEWKDIWLNEGFACYCEWLWVEHKGTDSAHSVARSHYLVLSRKAQNLHLADPGAHDMFDDRVYKRGAITIHALRRLLGDEAFFDAVRNYLHAGRNGTVMPKDFFGHIDDAALKAGVSLDEVAELFDVWLNHKQLPKFPA</sequence>
<evidence type="ECO:0000256" key="8">
    <source>
        <dbReference type="ARBA" id="ARBA00022723"/>
    </source>
</evidence>
<reference evidence="17" key="1">
    <citation type="submission" date="2016-02" db="EMBL/GenBank/DDBJ databases">
        <authorList>
            <person name="Kaur G."/>
            <person name="Nair G.R."/>
            <person name="Mayilraj S."/>
        </authorList>
    </citation>
    <scope>NUCLEOTIDE SEQUENCE [LARGE SCALE GENOMIC DNA]</scope>
    <source>
        <strain evidence="17">GA-15</strain>
    </source>
</reference>
<dbReference type="STRING" id="1705.CA21670_01085"/>
<name>A0A177ICU6_9CORY</name>
<dbReference type="AlphaFoldDB" id="A0A177ICU6"/>
<dbReference type="PRINTS" id="PR00756">
    <property type="entry name" value="ALADIPTASE"/>
</dbReference>
<evidence type="ECO:0000256" key="7">
    <source>
        <dbReference type="ARBA" id="ARBA00022670"/>
    </source>
</evidence>